<evidence type="ECO:0008006" key="10">
    <source>
        <dbReference type="Google" id="ProtNLM"/>
    </source>
</evidence>
<dbReference type="EMBL" id="BSPG01000041">
    <property type="protein sequence ID" value="GLS46395.1"/>
    <property type="molecule type" value="Genomic_DNA"/>
</dbReference>
<comment type="subcellular location">
    <subcellularLocation>
        <location evidence="1">Cell membrane</location>
        <topology evidence="1">Multi-pass membrane protein</topology>
    </subcellularLocation>
</comment>
<keyword evidence="9" id="KW-1185">Reference proteome</keyword>
<dbReference type="InterPro" id="IPR051907">
    <property type="entry name" value="DoxX-like_oxidoreductase"/>
</dbReference>
<name>A0ABQ6D9R5_9HYPH</name>
<keyword evidence="4 7" id="KW-0812">Transmembrane</keyword>
<feature type="transmembrane region" description="Helical" evidence="7">
    <location>
        <begin position="104"/>
        <end position="122"/>
    </location>
</feature>
<evidence type="ECO:0000256" key="6">
    <source>
        <dbReference type="ARBA" id="ARBA00023136"/>
    </source>
</evidence>
<evidence type="ECO:0000256" key="2">
    <source>
        <dbReference type="ARBA" id="ARBA00006679"/>
    </source>
</evidence>
<keyword evidence="6 7" id="KW-0472">Membrane</keyword>
<accession>A0ABQ6D9R5</accession>
<comment type="similarity">
    <text evidence="2">Belongs to the DoxX family.</text>
</comment>
<evidence type="ECO:0000313" key="9">
    <source>
        <dbReference type="Proteomes" id="UP001156881"/>
    </source>
</evidence>
<dbReference type="Pfam" id="PF07681">
    <property type="entry name" value="DoxX"/>
    <property type="match status" value="1"/>
</dbReference>
<evidence type="ECO:0000313" key="8">
    <source>
        <dbReference type="EMBL" id="GLS46395.1"/>
    </source>
</evidence>
<evidence type="ECO:0000256" key="7">
    <source>
        <dbReference type="SAM" id="Phobius"/>
    </source>
</evidence>
<gene>
    <name evidence="8" type="ORF">GCM10007884_43890</name>
</gene>
<reference evidence="9" key="1">
    <citation type="journal article" date="2019" name="Int. J. Syst. Evol. Microbiol.">
        <title>The Global Catalogue of Microorganisms (GCM) 10K type strain sequencing project: providing services to taxonomists for standard genome sequencing and annotation.</title>
        <authorList>
            <consortium name="The Broad Institute Genomics Platform"/>
            <consortium name="The Broad Institute Genome Sequencing Center for Infectious Disease"/>
            <person name="Wu L."/>
            <person name="Ma J."/>
        </authorList>
    </citation>
    <scope>NUCLEOTIDE SEQUENCE [LARGE SCALE GENOMIC DNA]</scope>
    <source>
        <strain evidence="9">NBRC 107710</strain>
    </source>
</reference>
<feature type="transmembrane region" description="Helical" evidence="7">
    <location>
        <begin position="36"/>
        <end position="57"/>
    </location>
</feature>
<sequence>MGCKEPPRLAPSLLESPVNAIVRTFIDGPERLSRPLVFLGPLAARLVVGWVFLWSGWTKLHNLPQMIQNFSDWGIPFPEIMTPFVSGVEFVGGLLLLLGLFTRIAGPTLVIVMIVAVVSAKLDQIDSLETLLGFEEVSYMALFGWLGVAGPGPVSLDYLLQRMAGSKTAADSAAHLHADPSSQSEPARV</sequence>
<evidence type="ECO:0000256" key="3">
    <source>
        <dbReference type="ARBA" id="ARBA00022475"/>
    </source>
</evidence>
<dbReference type="PANTHER" id="PTHR33452:SF1">
    <property type="entry name" value="INNER MEMBRANE PROTEIN YPHA-RELATED"/>
    <property type="match status" value="1"/>
</dbReference>
<organism evidence="8 9">
    <name type="scientific">Methylobacterium brachythecii</name>
    <dbReference type="NCBI Taxonomy" id="1176177"/>
    <lineage>
        <taxon>Bacteria</taxon>
        <taxon>Pseudomonadati</taxon>
        <taxon>Pseudomonadota</taxon>
        <taxon>Alphaproteobacteria</taxon>
        <taxon>Hyphomicrobiales</taxon>
        <taxon>Methylobacteriaceae</taxon>
        <taxon>Methylobacterium</taxon>
    </lineage>
</organism>
<proteinExistence type="inferred from homology"/>
<keyword evidence="5 7" id="KW-1133">Transmembrane helix</keyword>
<keyword evidence="3" id="KW-1003">Cell membrane</keyword>
<dbReference type="Proteomes" id="UP001156881">
    <property type="component" value="Unassembled WGS sequence"/>
</dbReference>
<feature type="transmembrane region" description="Helical" evidence="7">
    <location>
        <begin position="142"/>
        <end position="160"/>
    </location>
</feature>
<evidence type="ECO:0000256" key="5">
    <source>
        <dbReference type="ARBA" id="ARBA00022989"/>
    </source>
</evidence>
<dbReference type="PANTHER" id="PTHR33452">
    <property type="entry name" value="OXIDOREDUCTASE CATD-RELATED"/>
    <property type="match status" value="1"/>
</dbReference>
<evidence type="ECO:0000256" key="4">
    <source>
        <dbReference type="ARBA" id="ARBA00022692"/>
    </source>
</evidence>
<comment type="caution">
    <text evidence="8">The sequence shown here is derived from an EMBL/GenBank/DDBJ whole genome shotgun (WGS) entry which is preliminary data.</text>
</comment>
<protein>
    <recommendedName>
        <fullName evidence="10">DoxX family protein</fullName>
    </recommendedName>
</protein>
<evidence type="ECO:0000256" key="1">
    <source>
        <dbReference type="ARBA" id="ARBA00004651"/>
    </source>
</evidence>
<feature type="transmembrane region" description="Helical" evidence="7">
    <location>
        <begin position="77"/>
        <end position="97"/>
    </location>
</feature>
<dbReference type="InterPro" id="IPR032808">
    <property type="entry name" value="DoxX"/>
</dbReference>